<accession>A0A7W5ZSZ3</accession>
<evidence type="ECO:0000313" key="2">
    <source>
        <dbReference type="EMBL" id="MBB3858896.1"/>
    </source>
</evidence>
<dbReference type="EMBL" id="JACICY010000001">
    <property type="protein sequence ID" value="MBB3858896.1"/>
    <property type="molecule type" value="Genomic_DNA"/>
</dbReference>
<keyword evidence="1" id="KW-1133">Transmembrane helix</keyword>
<dbReference type="RefSeq" id="WP_183611103.1">
    <property type="nucleotide sequence ID" value="NZ_JACICY010000001.1"/>
</dbReference>
<gene>
    <name evidence="2" type="ORF">GGQ88_000136</name>
</gene>
<name>A0A7W5ZSZ3_9SPHN</name>
<sequence>MIARLLGLSPGATLRWWPVALAIAAQALAIWIITGQRNDLRDWQADVVQATRFAADHPKLATRAVPQQIRNLGTGMDRIRTAMAQAKANALAAKIKAEAADESRRKDADNEMAPTLGKALASTDAYARDQRLQCRIERTPAYRSGDARADLPGTTAPAPVIDRSGAGPAMVLIPRAALDACTTLKVRLDNAHGWAVGGER</sequence>
<dbReference type="AlphaFoldDB" id="A0A7W5ZSZ3"/>
<evidence type="ECO:0000313" key="3">
    <source>
        <dbReference type="Proteomes" id="UP000562395"/>
    </source>
</evidence>
<proteinExistence type="predicted"/>
<reference evidence="2 3" key="1">
    <citation type="submission" date="2020-08" db="EMBL/GenBank/DDBJ databases">
        <title>Genomic Encyclopedia of Type Strains, Phase IV (KMG-IV): sequencing the most valuable type-strain genomes for metagenomic binning, comparative biology and taxonomic classification.</title>
        <authorList>
            <person name="Goeker M."/>
        </authorList>
    </citation>
    <scope>NUCLEOTIDE SEQUENCE [LARGE SCALE GENOMIC DNA]</scope>
    <source>
        <strain evidence="2 3">DSM 14552</strain>
    </source>
</reference>
<protein>
    <submittedName>
        <fullName evidence="2">Sec-independent protein translocase protein TatA</fullName>
    </submittedName>
</protein>
<dbReference type="Proteomes" id="UP000562395">
    <property type="component" value="Unassembled WGS sequence"/>
</dbReference>
<keyword evidence="3" id="KW-1185">Reference proteome</keyword>
<organism evidence="2 3">
    <name type="scientific">Novosphingobium hassiacum</name>
    <dbReference type="NCBI Taxonomy" id="173676"/>
    <lineage>
        <taxon>Bacteria</taxon>
        <taxon>Pseudomonadati</taxon>
        <taxon>Pseudomonadota</taxon>
        <taxon>Alphaproteobacteria</taxon>
        <taxon>Sphingomonadales</taxon>
        <taxon>Sphingomonadaceae</taxon>
        <taxon>Novosphingobium</taxon>
    </lineage>
</organism>
<keyword evidence="1" id="KW-0472">Membrane</keyword>
<keyword evidence="1" id="KW-0812">Transmembrane</keyword>
<feature type="transmembrane region" description="Helical" evidence="1">
    <location>
        <begin position="16"/>
        <end position="34"/>
    </location>
</feature>
<evidence type="ECO:0000256" key="1">
    <source>
        <dbReference type="SAM" id="Phobius"/>
    </source>
</evidence>
<comment type="caution">
    <text evidence="2">The sequence shown here is derived from an EMBL/GenBank/DDBJ whole genome shotgun (WGS) entry which is preliminary data.</text>
</comment>